<evidence type="ECO:0000256" key="6">
    <source>
        <dbReference type="PROSITE-ProRule" id="PRU00782"/>
    </source>
</evidence>
<keyword evidence="2 6" id="KW-0067">ATP-binding</keyword>
<keyword evidence="4 6" id="KW-0505">Motor protein</keyword>
<dbReference type="GO" id="GO:0051015">
    <property type="term" value="F:actin filament binding"/>
    <property type="evidence" value="ECO:0007669"/>
    <property type="project" value="TreeGrafter"/>
</dbReference>
<dbReference type="EMBL" id="HACM01006530">
    <property type="protein sequence ID" value="CRZ06972.1"/>
    <property type="molecule type" value="Transcribed_RNA"/>
</dbReference>
<dbReference type="PRINTS" id="PR00193">
    <property type="entry name" value="MYOSINHEAVY"/>
</dbReference>
<dbReference type="GO" id="GO:0016020">
    <property type="term" value="C:membrane"/>
    <property type="evidence" value="ECO:0007669"/>
    <property type="project" value="TreeGrafter"/>
</dbReference>
<feature type="domain" description="Myosin motor" evidence="9">
    <location>
        <begin position="125"/>
        <end position="839"/>
    </location>
</feature>
<keyword evidence="1 6" id="KW-0547">Nucleotide-binding</keyword>
<evidence type="ECO:0000259" key="9">
    <source>
        <dbReference type="PROSITE" id="PS51456"/>
    </source>
</evidence>
<reference evidence="10" key="1">
    <citation type="submission" date="2015-04" db="EMBL/GenBank/DDBJ databases">
        <title>The genome sequence of the plant pathogenic Rhizarian Plasmodiophora brassicae reveals insights in its biotrophic life cycle and the origin of chitin synthesis.</title>
        <authorList>
            <person name="Schwelm A."/>
            <person name="Fogelqvist J."/>
            <person name="Knaust A."/>
            <person name="Julke S."/>
            <person name="Lilja T."/>
            <person name="Dhandapani V."/>
            <person name="Bonilla-Rosso G."/>
            <person name="Karlsson M."/>
            <person name="Shevchenko A."/>
            <person name="Choi S.R."/>
            <person name="Kim H.G."/>
            <person name="Park J.Y."/>
            <person name="Lim Y.P."/>
            <person name="Ludwig-Muller J."/>
            <person name="Dixelius C."/>
        </authorList>
    </citation>
    <scope>NUCLEOTIDE SEQUENCE</scope>
    <source>
        <tissue evidence="10">Potato root galls</tissue>
    </source>
</reference>
<dbReference type="CDD" id="cd00124">
    <property type="entry name" value="MYSc"/>
    <property type="match status" value="1"/>
</dbReference>
<accession>A0A0H5QZ32</accession>
<feature type="coiled-coil region" evidence="7">
    <location>
        <begin position="1023"/>
        <end position="1071"/>
    </location>
</feature>
<dbReference type="InterPro" id="IPR036961">
    <property type="entry name" value="Kinesin_motor_dom_sf"/>
</dbReference>
<dbReference type="InterPro" id="IPR027417">
    <property type="entry name" value="P-loop_NTPase"/>
</dbReference>
<evidence type="ECO:0000256" key="5">
    <source>
        <dbReference type="ARBA" id="ARBA00023203"/>
    </source>
</evidence>
<dbReference type="Gene3D" id="1.20.120.720">
    <property type="entry name" value="Myosin VI head, motor domain, U50 subdomain"/>
    <property type="match status" value="1"/>
</dbReference>
<dbReference type="Gene3D" id="1.20.58.530">
    <property type="match status" value="1"/>
</dbReference>
<dbReference type="Gene3D" id="1.10.10.820">
    <property type="match status" value="1"/>
</dbReference>
<dbReference type="AlphaFoldDB" id="A0A0H5QZ32"/>
<dbReference type="GO" id="GO:0005524">
    <property type="term" value="F:ATP binding"/>
    <property type="evidence" value="ECO:0007669"/>
    <property type="project" value="UniProtKB-UniRule"/>
</dbReference>
<dbReference type="FunFam" id="1.10.10.820:FF:000001">
    <property type="entry name" value="Myosin heavy chain"/>
    <property type="match status" value="1"/>
</dbReference>
<dbReference type="PANTHER" id="PTHR13140">
    <property type="entry name" value="MYOSIN"/>
    <property type="match status" value="1"/>
</dbReference>
<feature type="coiled-coil region" evidence="7">
    <location>
        <begin position="934"/>
        <end position="972"/>
    </location>
</feature>
<evidence type="ECO:0000313" key="10">
    <source>
        <dbReference type="EMBL" id="CRZ06972.1"/>
    </source>
</evidence>
<dbReference type="PROSITE" id="PS51456">
    <property type="entry name" value="MYOSIN_MOTOR"/>
    <property type="match status" value="1"/>
</dbReference>
<feature type="binding site" evidence="6">
    <location>
        <begin position="227"/>
        <end position="234"/>
    </location>
    <ligand>
        <name>ATP</name>
        <dbReference type="ChEBI" id="CHEBI:30616"/>
    </ligand>
</feature>
<evidence type="ECO:0000256" key="8">
    <source>
        <dbReference type="SAM" id="MobiDB-lite"/>
    </source>
</evidence>
<feature type="compositionally biased region" description="Polar residues" evidence="8">
    <location>
        <begin position="1086"/>
        <end position="1105"/>
    </location>
</feature>
<feature type="region of interest" description="Actin-binding" evidence="6">
    <location>
        <begin position="718"/>
        <end position="740"/>
    </location>
</feature>
<evidence type="ECO:0000256" key="4">
    <source>
        <dbReference type="ARBA" id="ARBA00023175"/>
    </source>
</evidence>
<dbReference type="Gene3D" id="1.20.5.4820">
    <property type="match status" value="1"/>
</dbReference>
<dbReference type="PANTHER" id="PTHR13140:SF845">
    <property type="entry name" value="MYOSIN-LIKE PROTEIN"/>
    <property type="match status" value="1"/>
</dbReference>
<evidence type="ECO:0000256" key="2">
    <source>
        <dbReference type="ARBA" id="ARBA00022840"/>
    </source>
</evidence>
<feature type="compositionally biased region" description="Polar residues" evidence="8">
    <location>
        <begin position="1130"/>
        <end position="1147"/>
    </location>
</feature>
<dbReference type="GO" id="GO:0007015">
    <property type="term" value="P:actin filament organization"/>
    <property type="evidence" value="ECO:0007669"/>
    <property type="project" value="TreeGrafter"/>
</dbReference>
<keyword evidence="7" id="KW-0175">Coiled coil</keyword>
<proteinExistence type="inferred from homology"/>
<keyword evidence="5 6" id="KW-0009">Actin-binding</keyword>
<protein>
    <recommendedName>
        <fullName evidence="9">Myosin motor domain-containing protein</fullName>
    </recommendedName>
</protein>
<sequence>MAEMIDVWVEIFTDVGAASSVKSASASHFRSGKTSLDAYLAADLMRKAKESRKAVESAVSATTTASKNIKHKVQDGALAKLQTIKGKSASISESDVTLLVILADGREHQALACHVYPANKSMLVGEASDLTGLTYMEEPNVLRSLQERYGHHNCYTNISSILVALNPYKRLEIYGTEYMMKYRDRNNRSLGPHIFASAETAYSELNRPFSIRRQPNGPVNQSIIVCGESGSGKTESSKYLMRYLANRSHAAVLEDDDDDDDTKNHERLVERQVLEANHILEAFGNANTVLNHNSSRFGKFTRLYFATENIHAGNGEVVGASTTTYLLEKSRLVRQNQSERNFHVFYQMMEGLNSTQKKALRLDGVTSSSFHYINQGSCFKVTGIDDCNWFIGLVKAMGVLGISEDDRSQIFSILAALLHLGNINFVLDDNGASEISTESVPSFENVALLLGLNDPELLQLLRKRLTTVRIKTPTEWIEKNLSIDDAVFNRDSIAKSLYSNLFRWIVDQVNKSLSSTQSLPWIGILDVFGFESFQNNSFEQFCINFANEMLQQHFNQEILLSEQKEYAKEAILWTPINVPDNQDTIDLVCDARTGILALLDSSCKMRGTTLQAFVDSINKQHSAHERYSQVSRRGAHKDIAHGFVIHHYAGNVVYNAAEFLIKNNDSEDPDSVVLFCKSSSSVVANLLETGQDAGPTDKGPRKVQSSFSSVSGTFKKQLSSLMDTLNSTSAYFVRCVKPNTSYESWVFDLDYVRPQLRCGGLVEAVRMLKVGFPTRVSFDAVYAQYSPLLNPPPKTPLNRRDFSQAVLFLFGLRRNEYQLGLTKVFFRAGKRAFLETVMNRDEKLSEKDMGALLGFVNRKRWQRGIATVKSTVIVWTSIRMLRLLELWRIAARRLIIYKRTFIRALRRARRRLAAQTMQSAVISYLRACEVMGSLRKAKLEAERLELQRKQQEERLLKEAQREEQRRIKEEEAAAQFAARAAVAKAAMSSAATVAVDASVNPPSNVVVAQAADVSVVKSQTVSSVADQIRIKDLEAEVASLQQQLKTANAEIDRLEDVVDQLDDINNRLVEDLMNELVLRTQLQEENQSLPSLSAPSSITGKSTFGSDPDPDPDLVNFDHGFKASGGFAPSDSSAGRQRPRTNLSVTRHGSRRNPSECSIQ</sequence>
<dbReference type="SMART" id="SM00242">
    <property type="entry name" value="MYSc"/>
    <property type="match status" value="1"/>
</dbReference>
<evidence type="ECO:0000256" key="7">
    <source>
        <dbReference type="SAM" id="Coils"/>
    </source>
</evidence>
<dbReference type="Pfam" id="PF00063">
    <property type="entry name" value="Myosin_head"/>
    <property type="match status" value="1"/>
</dbReference>
<dbReference type="InterPro" id="IPR001609">
    <property type="entry name" value="Myosin_head_motor_dom-like"/>
</dbReference>
<comment type="similarity">
    <text evidence="6">Belongs to the TRAFAC class myosin-kinesin ATPase superfamily. Myosin family.</text>
</comment>
<organism evidence="10">
    <name type="scientific">Spongospora subterranea</name>
    <dbReference type="NCBI Taxonomy" id="70186"/>
    <lineage>
        <taxon>Eukaryota</taxon>
        <taxon>Sar</taxon>
        <taxon>Rhizaria</taxon>
        <taxon>Endomyxa</taxon>
        <taxon>Phytomyxea</taxon>
        <taxon>Plasmodiophorida</taxon>
        <taxon>Plasmodiophoridae</taxon>
        <taxon>Spongospora</taxon>
    </lineage>
</organism>
<dbReference type="GO" id="GO:0000146">
    <property type="term" value="F:microfilament motor activity"/>
    <property type="evidence" value="ECO:0007669"/>
    <property type="project" value="TreeGrafter"/>
</dbReference>
<evidence type="ECO:0000256" key="3">
    <source>
        <dbReference type="ARBA" id="ARBA00023123"/>
    </source>
</evidence>
<name>A0A0H5QZ32_9EUKA</name>
<dbReference type="Gene3D" id="3.40.850.10">
    <property type="entry name" value="Kinesin motor domain"/>
    <property type="match status" value="1"/>
</dbReference>
<feature type="region of interest" description="Disordered" evidence="8">
    <location>
        <begin position="1086"/>
        <end position="1160"/>
    </location>
</feature>
<dbReference type="GO" id="GO:0016459">
    <property type="term" value="C:myosin complex"/>
    <property type="evidence" value="ECO:0007669"/>
    <property type="project" value="UniProtKB-KW"/>
</dbReference>
<dbReference type="SUPFAM" id="SSF52540">
    <property type="entry name" value="P-loop containing nucleoside triphosphate hydrolases"/>
    <property type="match status" value="1"/>
</dbReference>
<keyword evidence="3 6" id="KW-0518">Myosin</keyword>
<evidence type="ECO:0000256" key="1">
    <source>
        <dbReference type="ARBA" id="ARBA00022741"/>
    </source>
</evidence>
<dbReference type="GO" id="GO:0005737">
    <property type="term" value="C:cytoplasm"/>
    <property type="evidence" value="ECO:0007669"/>
    <property type="project" value="TreeGrafter"/>
</dbReference>